<dbReference type="AlphaFoldDB" id="A0A1X7H176"/>
<gene>
    <name evidence="3" type="ORF">SAMN05661091_1488</name>
</gene>
<keyword evidence="1" id="KW-0732">Signal</keyword>
<proteinExistence type="predicted"/>
<evidence type="ECO:0000313" key="4">
    <source>
        <dbReference type="Proteomes" id="UP000192940"/>
    </source>
</evidence>
<dbReference type="STRING" id="1313296.SAMN05661091_1488"/>
<dbReference type="Pfam" id="PF07833">
    <property type="entry name" value="Cu_amine_oxidN1"/>
    <property type="match status" value="1"/>
</dbReference>
<reference evidence="3 4" key="1">
    <citation type="submission" date="2017-04" db="EMBL/GenBank/DDBJ databases">
        <authorList>
            <person name="Afonso C.L."/>
            <person name="Miller P.J."/>
            <person name="Scott M.A."/>
            <person name="Spackman E."/>
            <person name="Goraichik I."/>
            <person name="Dimitrov K.M."/>
            <person name="Suarez D.L."/>
            <person name="Swayne D.E."/>
        </authorList>
    </citation>
    <scope>NUCLEOTIDE SEQUENCE [LARGE SCALE GENOMIC DNA]</scope>
    <source>
        <strain evidence="3 4">N3/975</strain>
    </source>
</reference>
<feature type="domain" description="Copper amine oxidase-like N-terminal" evidence="2">
    <location>
        <begin position="51"/>
        <end position="148"/>
    </location>
</feature>
<dbReference type="SUPFAM" id="SSF55383">
    <property type="entry name" value="Copper amine oxidase, domain N"/>
    <property type="match status" value="1"/>
</dbReference>
<feature type="chain" id="PRO_5039317878" evidence="1">
    <location>
        <begin position="28"/>
        <end position="322"/>
    </location>
</feature>
<dbReference type="Gene3D" id="3.30.457.10">
    <property type="entry name" value="Copper amine oxidase-like, N-terminal domain"/>
    <property type="match status" value="1"/>
</dbReference>
<protein>
    <submittedName>
        <fullName evidence="3">Copper amine oxidase N-terminal domain-containing protein</fullName>
    </submittedName>
</protein>
<keyword evidence="4" id="KW-1185">Reference proteome</keyword>
<name>A0A1X7H176_9BACL</name>
<accession>A0A1X7H176</accession>
<feature type="signal peptide" evidence="1">
    <location>
        <begin position="1"/>
        <end position="27"/>
    </location>
</feature>
<evidence type="ECO:0000256" key="1">
    <source>
        <dbReference type="SAM" id="SignalP"/>
    </source>
</evidence>
<dbReference type="EMBL" id="LT840184">
    <property type="protein sequence ID" value="SMF77829.1"/>
    <property type="molecule type" value="Genomic_DNA"/>
</dbReference>
<dbReference type="InterPro" id="IPR012854">
    <property type="entry name" value="Cu_amine_oxidase-like_N"/>
</dbReference>
<dbReference type="InterPro" id="IPR036582">
    <property type="entry name" value="Mao_N_sf"/>
</dbReference>
<sequence>MKKLPGVLAIVLVLCLTLSGNSSGNTAAFAAVDPKPVEMISIKVNGAQQLGEAFIRNGRIMVPLRTVSEAMGAKVKWNASKKSASVVKGKHSFELSAGQLKALRNGSPIVMDTEPVMKEGHLFIPLRFSAESLGGTAKWNSSTREVNIYPDLTPEQAKQAVKELADQVIQSLKDQDIEQLAKLSHSKGVTFSPYAYVDRTKDVTLSKEKLSEGFENKKTYQWGKFDGSGKPISMSFENYYKKFVYSQDFAKAPYVGYNESKSQGNTINNASKVYPGAVFVEYYFDGINPEYGGIDWQSLRLVFQKEGSSWVLSGIIHDEWTI</sequence>
<dbReference type="Proteomes" id="UP000192940">
    <property type="component" value="Chromosome I"/>
</dbReference>
<evidence type="ECO:0000313" key="3">
    <source>
        <dbReference type="EMBL" id="SMF77829.1"/>
    </source>
</evidence>
<evidence type="ECO:0000259" key="2">
    <source>
        <dbReference type="Pfam" id="PF07833"/>
    </source>
</evidence>
<dbReference type="RefSeq" id="WP_210190647.1">
    <property type="nucleotide sequence ID" value="NZ_LT840184.1"/>
</dbReference>
<organism evidence="3 4">
    <name type="scientific">Paenibacillus uliginis N3/975</name>
    <dbReference type="NCBI Taxonomy" id="1313296"/>
    <lineage>
        <taxon>Bacteria</taxon>
        <taxon>Bacillati</taxon>
        <taxon>Bacillota</taxon>
        <taxon>Bacilli</taxon>
        <taxon>Bacillales</taxon>
        <taxon>Paenibacillaceae</taxon>
        <taxon>Paenibacillus</taxon>
    </lineage>
</organism>